<dbReference type="InterPro" id="IPR050393">
    <property type="entry name" value="MFP_Efflux_Pump"/>
</dbReference>
<name>A0A317MUB8_9GAMM</name>
<dbReference type="Pfam" id="PF25917">
    <property type="entry name" value="BSH_RND"/>
    <property type="match status" value="1"/>
</dbReference>
<keyword evidence="4" id="KW-0472">Membrane</keyword>
<evidence type="ECO:0000256" key="2">
    <source>
        <dbReference type="ARBA" id="ARBA00022692"/>
    </source>
</evidence>
<organism evidence="8 9">
    <name type="scientific">Plasticicumulans acidivorans</name>
    <dbReference type="NCBI Taxonomy" id="886464"/>
    <lineage>
        <taxon>Bacteria</taxon>
        <taxon>Pseudomonadati</taxon>
        <taxon>Pseudomonadota</taxon>
        <taxon>Gammaproteobacteria</taxon>
        <taxon>Candidatus Competibacteraceae</taxon>
        <taxon>Plasticicumulans</taxon>
    </lineage>
</organism>
<evidence type="ECO:0000313" key="8">
    <source>
        <dbReference type="EMBL" id="PWV61240.1"/>
    </source>
</evidence>
<accession>A0A317MUB8</accession>
<dbReference type="GO" id="GO:0022857">
    <property type="term" value="F:transmembrane transporter activity"/>
    <property type="evidence" value="ECO:0007669"/>
    <property type="project" value="InterPro"/>
</dbReference>
<dbReference type="EMBL" id="QGTJ01000006">
    <property type="protein sequence ID" value="PWV61240.1"/>
    <property type="molecule type" value="Genomic_DNA"/>
</dbReference>
<proteinExistence type="inferred from homology"/>
<dbReference type="Proteomes" id="UP000246569">
    <property type="component" value="Unassembled WGS sequence"/>
</dbReference>
<comment type="similarity">
    <text evidence="1">Belongs to the membrane fusion protein (MFP) (TC 8.A.1) family.</text>
</comment>
<comment type="caution">
    <text evidence="8">The sequence shown here is derived from an EMBL/GenBank/DDBJ whole genome shotgun (WGS) entry which is preliminary data.</text>
</comment>
<dbReference type="PANTHER" id="PTHR30367">
    <property type="entry name" value="P-HYDROXYBENZOIC ACID EFFLUX PUMP SUBUNIT AAEA-RELATED"/>
    <property type="match status" value="1"/>
</dbReference>
<evidence type="ECO:0000313" key="9">
    <source>
        <dbReference type="Proteomes" id="UP000246569"/>
    </source>
</evidence>
<dbReference type="AlphaFoldDB" id="A0A317MUB8"/>
<dbReference type="Gene3D" id="2.40.30.170">
    <property type="match status" value="1"/>
</dbReference>
<dbReference type="Pfam" id="PF25963">
    <property type="entry name" value="Beta-barrel_AAEA"/>
    <property type="match status" value="1"/>
</dbReference>
<evidence type="ECO:0000259" key="7">
    <source>
        <dbReference type="Pfam" id="PF25963"/>
    </source>
</evidence>
<dbReference type="PANTHER" id="PTHR30367:SF12">
    <property type="entry name" value="P-HYDROXYBENZOIC ACID EFFLUX PUMP SUBUNIT AAEA"/>
    <property type="match status" value="1"/>
</dbReference>
<feature type="domain" description="p-hydroxybenzoic acid efflux pump subunit AaeA-like beta-barrel" evidence="7">
    <location>
        <begin position="187"/>
        <end position="283"/>
    </location>
</feature>
<keyword evidence="5" id="KW-0175">Coiled coil</keyword>
<evidence type="ECO:0000259" key="6">
    <source>
        <dbReference type="Pfam" id="PF25917"/>
    </source>
</evidence>
<reference evidence="8 9" key="1">
    <citation type="submission" date="2018-05" db="EMBL/GenBank/DDBJ databases">
        <title>Genomic Encyclopedia of Type Strains, Phase IV (KMG-IV): sequencing the most valuable type-strain genomes for metagenomic binning, comparative biology and taxonomic classification.</title>
        <authorList>
            <person name="Goeker M."/>
        </authorList>
    </citation>
    <scope>NUCLEOTIDE SEQUENCE [LARGE SCALE GENOMIC DNA]</scope>
    <source>
        <strain evidence="8 9">DSM 23606</strain>
    </source>
</reference>
<evidence type="ECO:0000256" key="3">
    <source>
        <dbReference type="ARBA" id="ARBA00022989"/>
    </source>
</evidence>
<dbReference type="InterPro" id="IPR058625">
    <property type="entry name" value="MdtA-like_BSH"/>
</dbReference>
<dbReference type="OrthoDB" id="9811754at2"/>
<dbReference type="RefSeq" id="WP_110018910.1">
    <property type="nucleotide sequence ID" value="NZ_QGTJ01000006.1"/>
</dbReference>
<feature type="coiled-coil region" evidence="5">
    <location>
        <begin position="88"/>
        <end position="155"/>
    </location>
</feature>
<keyword evidence="9" id="KW-1185">Reference proteome</keyword>
<evidence type="ECO:0000256" key="1">
    <source>
        <dbReference type="ARBA" id="ARBA00009477"/>
    </source>
</evidence>
<dbReference type="SUPFAM" id="SSF111369">
    <property type="entry name" value="HlyD-like secretion proteins"/>
    <property type="match status" value="1"/>
</dbReference>
<dbReference type="Gene3D" id="2.40.50.100">
    <property type="match status" value="1"/>
</dbReference>
<evidence type="ECO:0000256" key="5">
    <source>
        <dbReference type="SAM" id="Coils"/>
    </source>
</evidence>
<dbReference type="NCBIfam" id="TIGR01730">
    <property type="entry name" value="RND_mfp"/>
    <property type="match status" value="1"/>
</dbReference>
<gene>
    <name evidence="8" type="ORF">C7443_106254</name>
</gene>
<dbReference type="GO" id="GO:0016020">
    <property type="term" value="C:membrane"/>
    <property type="evidence" value="ECO:0007669"/>
    <property type="project" value="InterPro"/>
</dbReference>
<dbReference type="InterPro" id="IPR006143">
    <property type="entry name" value="RND_pump_MFP"/>
</dbReference>
<keyword evidence="3" id="KW-1133">Transmembrane helix</keyword>
<sequence>MKTKVIRVAVTLGCTAVAVLLTLALWQHYMVAPWTRDGRIRAEVVSIAPEVAGTVIAVEARDNGFVHKGDVLFVIDPARYQLALTGAEAALKRELDAQRIANSNAKRRLSLSDQAISAEEKEQYRNTLSMAETAVEAAQAQVALARLNLERATVRSPVNGYVTNLHLRSGDYVQVGQARVAVVDSDSFWVVGYFEETKLGGIRPGDSASIDMMGGGATLHGRVDSISRGIADQNAGADGAMLPTVNPVFTWVRLEQRIPVRIHLEDAPPDLALAAGMSCTIVIGEATGLWHDLRAALWPRPAERSGV</sequence>
<keyword evidence="2" id="KW-0812">Transmembrane</keyword>
<dbReference type="InterPro" id="IPR058634">
    <property type="entry name" value="AaeA-lik-b-barrel"/>
</dbReference>
<protein>
    <submittedName>
        <fullName evidence="8">RND family efflux transporter MFP subunit</fullName>
    </submittedName>
</protein>
<evidence type="ECO:0000256" key="4">
    <source>
        <dbReference type="ARBA" id="ARBA00023136"/>
    </source>
</evidence>
<feature type="domain" description="Multidrug resistance protein MdtA-like barrel-sandwich hybrid" evidence="6">
    <location>
        <begin position="43"/>
        <end position="184"/>
    </location>
</feature>